<sequence>MRPPPKPTLKPTPAAAAQSVRRGVERAAAALPPGVSGHIPRLRLRVPQGAGPEEIAQAMRSALSRARRDGEGGA</sequence>
<dbReference type="EMBL" id="FNAV01000021">
    <property type="protein sequence ID" value="SDF43729.1"/>
    <property type="molecule type" value="Genomic_DNA"/>
</dbReference>
<evidence type="ECO:0000313" key="2">
    <source>
        <dbReference type="EMBL" id="SDF43729.1"/>
    </source>
</evidence>
<reference evidence="3" key="1">
    <citation type="submission" date="2016-10" db="EMBL/GenBank/DDBJ databases">
        <authorList>
            <person name="Varghese N."/>
            <person name="Submissions S."/>
        </authorList>
    </citation>
    <scope>NUCLEOTIDE SEQUENCE [LARGE SCALE GENOMIC DNA]</scope>
    <source>
        <strain evidence="3">DSM 10146</strain>
    </source>
</reference>
<accession>A0A1G7L3Z8</accession>
<keyword evidence="3" id="KW-1185">Reference proteome</keyword>
<dbReference type="STRING" id="282683.SAMN04488105_12138"/>
<proteinExistence type="predicted"/>
<evidence type="ECO:0000256" key="1">
    <source>
        <dbReference type="SAM" id="MobiDB-lite"/>
    </source>
</evidence>
<feature type="compositionally biased region" description="Pro residues" evidence="1">
    <location>
        <begin position="1"/>
        <end position="10"/>
    </location>
</feature>
<evidence type="ECO:0000313" key="3">
    <source>
        <dbReference type="Proteomes" id="UP000198994"/>
    </source>
</evidence>
<gene>
    <name evidence="2" type="ORF">SAMN04488105_12138</name>
</gene>
<feature type="region of interest" description="Disordered" evidence="1">
    <location>
        <begin position="1"/>
        <end position="26"/>
    </location>
</feature>
<protein>
    <submittedName>
        <fullName evidence="2">Uncharacterized protein</fullName>
    </submittedName>
</protein>
<dbReference type="Proteomes" id="UP000198994">
    <property type="component" value="Unassembled WGS sequence"/>
</dbReference>
<dbReference type="AlphaFoldDB" id="A0A1G7L3Z8"/>
<name>A0A1G7L3Z8_9RHOB</name>
<organism evidence="2 3">
    <name type="scientific">Salipiger thiooxidans</name>
    <dbReference type="NCBI Taxonomy" id="282683"/>
    <lineage>
        <taxon>Bacteria</taxon>
        <taxon>Pseudomonadati</taxon>
        <taxon>Pseudomonadota</taxon>
        <taxon>Alphaproteobacteria</taxon>
        <taxon>Rhodobacterales</taxon>
        <taxon>Roseobacteraceae</taxon>
        <taxon>Salipiger</taxon>
    </lineage>
</organism>